<feature type="chain" id="PRO_5021951283" evidence="1">
    <location>
        <begin position="25"/>
        <end position="479"/>
    </location>
</feature>
<dbReference type="InterPro" id="IPR011990">
    <property type="entry name" value="TPR-like_helical_dom_sf"/>
</dbReference>
<dbReference type="RefSeq" id="WP_143234165.1">
    <property type="nucleotide sequence ID" value="NZ_VJWL01000001.1"/>
</dbReference>
<accession>A0A552X3Y5</accession>
<gene>
    <name evidence="2" type="ORF">FM042_02485</name>
</gene>
<reference evidence="2 3" key="1">
    <citation type="submission" date="2019-07" db="EMBL/GenBank/DDBJ databases">
        <authorList>
            <person name="Yang M."/>
            <person name="Zhao D."/>
            <person name="Xiang H."/>
        </authorList>
    </citation>
    <scope>NUCLEOTIDE SEQUENCE [LARGE SCALE GENOMIC DNA]</scope>
    <source>
        <strain evidence="2 3">IM1326</strain>
    </source>
</reference>
<dbReference type="SUPFAM" id="SSF81901">
    <property type="entry name" value="HCP-like"/>
    <property type="match status" value="1"/>
</dbReference>
<dbReference type="EMBL" id="VJWL01000001">
    <property type="protein sequence ID" value="TRW49744.1"/>
    <property type="molecule type" value="Genomic_DNA"/>
</dbReference>
<protein>
    <submittedName>
        <fullName evidence="2">SEL1-like repeat protein</fullName>
    </submittedName>
</protein>
<evidence type="ECO:0000313" key="3">
    <source>
        <dbReference type="Proteomes" id="UP000320359"/>
    </source>
</evidence>
<sequence length="479" mass="54914">MNPIAKLTFLTSFLCLSILPNSHAQPMSEGLKAYASEDFTLAHAIFDYRFKTSSKQAALMLGVMYINGDGVPADPQTGYAYLLIADEWGDHRAQQYLDPWRDTVDDDVMSRTQQRAAALKQEVRVVLYGDDTAITSPYNVKDERHIRKRVKEPSIRFPPSELGKITTFIMSYLIHPDGTTSANFYEGFYSKAFVSAVERGIRNWRFDESDGPDARTVSFGFTSNMSDIGAERFNQLLDHYFSPAILGNEIAQTSLVIMNDSLRTNQMAYEFLLDERLNEQPAEPFYADHEAQTGYPALKRSRLSHPVPDKFPRFFVTRVNRDTTFSHWHDELDDSDEEQQAFIETIPEIMDDIQKRMRSRRFTDGDYVVSLDRTKDELHFKKPMYHSTWADQNYWRLQAATNGDSFQQLTYALSRPITSPWAQYFIEQGNGRVMAHRGIYLVRHGADDTTIAQGMSYLRRAEALGDEMAIEALAILEKP</sequence>
<dbReference type="Proteomes" id="UP000320359">
    <property type="component" value="Unassembled WGS sequence"/>
</dbReference>
<evidence type="ECO:0000313" key="2">
    <source>
        <dbReference type="EMBL" id="TRW49744.1"/>
    </source>
</evidence>
<organism evidence="2 3">
    <name type="scientific">Aliidiomarina halalkaliphila</name>
    <dbReference type="NCBI Taxonomy" id="2593535"/>
    <lineage>
        <taxon>Bacteria</taxon>
        <taxon>Pseudomonadati</taxon>
        <taxon>Pseudomonadota</taxon>
        <taxon>Gammaproteobacteria</taxon>
        <taxon>Alteromonadales</taxon>
        <taxon>Idiomarinaceae</taxon>
        <taxon>Aliidiomarina</taxon>
    </lineage>
</organism>
<dbReference type="OrthoDB" id="5769052at2"/>
<dbReference type="Gene3D" id="1.25.40.10">
    <property type="entry name" value="Tetratricopeptide repeat domain"/>
    <property type="match status" value="1"/>
</dbReference>
<evidence type="ECO:0000256" key="1">
    <source>
        <dbReference type="SAM" id="SignalP"/>
    </source>
</evidence>
<comment type="caution">
    <text evidence="2">The sequence shown here is derived from an EMBL/GenBank/DDBJ whole genome shotgun (WGS) entry which is preliminary data.</text>
</comment>
<keyword evidence="1" id="KW-0732">Signal</keyword>
<proteinExistence type="predicted"/>
<dbReference type="AlphaFoldDB" id="A0A552X3Y5"/>
<keyword evidence="3" id="KW-1185">Reference proteome</keyword>
<name>A0A552X3Y5_9GAMM</name>
<feature type="signal peptide" evidence="1">
    <location>
        <begin position="1"/>
        <end position="24"/>
    </location>
</feature>